<protein>
    <submittedName>
        <fullName evidence="3">Outer membrane protein, cobalt-zinc-cadmium efflux system</fullName>
    </submittedName>
</protein>
<evidence type="ECO:0000313" key="3">
    <source>
        <dbReference type="EMBL" id="SKC63559.1"/>
    </source>
</evidence>
<dbReference type="PANTHER" id="PTHR30203">
    <property type="entry name" value="OUTER MEMBRANE CATION EFFLUX PROTEIN"/>
    <property type="match status" value="1"/>
</dbReference>
<organism evidence="3 4">
    <name type="scientific">Pseudoxanthomonas indica</name>
    <dbReference type="NCBI Taxonomy" id="428993"/>
    <lineage>
        <taxon>Bacteria</taxon>
        <taxon>Pseudomonadati</taxon>
        <taxon>Pseudomonadota</taxon>
        <taxon>Gammaproteobacteria</taxon>
        <taxon>Lysobacterales</taxon>
        <taxon>Lysobacteraceae</taxon>
        <taxon>Pseudoxanthomonas</taxon>
    </lineage>
</organism>
<feature type="signal peptide" evidence="2">
    <location>
        <begin position="1"/>
        <end position="21"/>
    </location>
</feature>
<dbReference type="PANTHER" id="PTHR30203:SF24">
    <property type="entry name" value="BLR4935 PROTEIN"/>
    <property type="match status" value="1"/>
</dbReference>
<dbReference type="Pfam" id="PF02321">
    <property type="entry name" value="OEP"/>
    <property type="match status" value="1"/>
</dbReference>
<comment type="similarity">
    <text evidence="1">Belongs to the outer membrane factor (OMF) (TC 1.B.17) family.</text>
</comment>
<name>A0A1T5KJB7_9GAMM</name>
<keyword evidence="4" id="KW-1185">Reference proteome</keyword>
<keyword evidence="2" id="KW-0732">Signal</keyword>
<dbReference type="InterPro" id="IPR010131">
    <property type="entry name" value="MdtP/NodT-like"/>
</dbReference>
<dbReference type="OrthoDB" id="9791261at2"/>
<proteinExistence type="inferred from homology"/>
<sequence length="421" mass="45742">MWLRMTAVAVLAAVPGLCAWAGTPLSLDDAFARVSRQHPALQLIDAEREQLAAEADAAALRPAMQLGLEVENAFGRGELQGLDRAEITLSLAGVLERGGKAQARQALADQRLRALTWQGQAQRLDMLAETARRYLAVCLAQEQLALAGQDIDQRKRTVAAARLRFQAGASPESVLLTAQAALARAELEQDRQRLQLQVARRHLALLWGQADADFDRVSGRMLALPAIADFEQIAAHLRNAPELAQLADRRRIAEARLQLARSERATDVSWQLGVRRLQENGDSGLVASLTVPLGSAARAAPGIRGAQAELGMLEVQREVEAFSLQATLADAHGRYRIAQAEVQALRTQVSPRLQQAERAAERAYRAGALSYLEWAQLQGELAAARRQQHDAAFEAQRALIEIQRLTGQSFVLAAGDAGDTP</sequence>
<dbReference type="Proteomes" id="UP000190341">
    <property type="component" value="Unassembled WGS sequence"/>
</dbReference>
<feature type="chain" id="PRO_5012436937" evidence="2">
    <location>
        <begin position="22"/>
        <end position="421"/>
    </location>
</feature>
<gene>
    <name evidence="3" type="ORF">SAMN06296058_1746</name>
</gene>
<evidence type="ECO:0000256" key="2">
    <source>
        <dbReference type="SAM" id="SignalP"/>
    </source>
</evidence>
<evidence type="ECO:0000313" key="4">
    <source>
        <dbReference type="Proteomes" id="UP000190341"/>
    </source>
</evidence>
<evidence type="ECO:0000256" key="1">
    <source>
        <dbReference type="ARBA" id="ARBA00007613"/>
    </source>
</evidence>
<dbReference type="STRING" id="428993.SAMN06296058_1746"/>
<reference evidence="3 4" key="1">
    <citation type="submission" date="2017-02" db="EMBL/GenBank/DDBJ databases">
        <authorList>
            <person name="Peterson S.W."/>
        </authorList>
    </citation>
    <scope>NUCLEOTIDE SEQUENCE [LARGE SCALE GENOMIC DNA]</scope>
    <source>
        <strain evidence="3 4">P15</strain>
    </source>
</reference>
<dbReference type="RefSeq" id="WP_079724012.1">
    <property type="nucleotide sequence ID" value="NZ_BMCL01000002.1"/>
</dbReference>
<dbReference type="Gene3D" id="1.20.1600.10">
    <property type="entry name" value="Outer membrane efflux proteins (OEP)"/>
    <property type="match status" value="1"/>
</dbReference>
<accession>A0A1T5KJB7</accession>
<dbReference type="EMBL" id="FUZV01000001">
    <property type="protein sequence ID" value="SKC63559.1"/>
    <property type="molecule type" value="Genomic_DNA"/>
</dbReference>
<dbReference type="InterPro" id="IPR003423">
    <property type="entry name" value="OMP_efflux"/>
</dbReference>
<dbReference type="AlphaFoldDB" id="A0A1T5KJB7"/>
<dbReference type="SUPFAM" id="SSF56954">
    <property type="entry name" value="Outer membrane efflux proteins (OEP)"/>
    <property type="match status" value="1"/>
</dbReference>
<dbReference type="GO" id="GO:0015562">
    <property type="term" value="F:efflux transmembrane transporter activity"/>
    <property type="evidence" value="ECO:0007669"/>
    <property type="project" value="InterPro"/>
</dbReference>